<keyword evidence="2" id="KW-1185">Reference proteome</keyword>
<dbReference type="Proteomes" id="UP000274131">
    <property type="component" value="Unassembled WGS sequence"/>
</dbReference>
<name>A0A0N4V8Y9_ENTVE</name>
<evidence type="ECO:0000313" key="2">
    <source>
        <dbReference type="Proteomes" id="UP000274131"/>
    </source>
</evidence>
<evidence type="ECO:0000313" key="3">
    <source>
        <dbReference type="WBParaSite" id="EVEC_0000685801-mRNA-1"/>
    </source>
</evidence>
<gene>
    <name evidence="1" type="ORF">EVEC_LOCUS6406</name>
</gene>
<reference evidence="1 2" key="2">
    <citation type="submission" date="2018-10" db="EMBL/GenBank/DDBJ databases">
        <authorList>
            <consortium name="Pathogen Informatics"/>
        </authorList>
    </citation>
    <scope>NUCLEOTIDE SEQUENCE [LARGE SCALE GENOMIC DNA]</scope>
</reference>
<sequence>MQVFFTSQRQALDVLVEALCFRSPGCLPQLQDTASGSCARHFSVMRGDRTYAYAGLLIKLRPPGKRLKVGP</sequence>
<evidence type="ECO:0000313" key="1">
    <source>
        <dbReference type="EMBL" id="VDD91655.1"/>
    </source>
</evidence>
<proteinExistence type="predicted"/>
<accession>A0A0N4V8Y9</accession>
<dbReference type="EMBL" id="UXUI01008498">
    <property type="protein sequence ID" value="VDD91655.1"/>
    <property type="molecule type" value="Genomic_DNA"/>
</dbReference>
<dbReference type="WBParaSite" id="EVEC_0000685801-mRNA-1">
    <property type="protein sequence ID" value="EVEC_0000685801-mRNA-1"/>
    <property type="gene ID" value="EVEC_0000685801"/>
</dbReference>
<dbReference type="AlphaFoldDB" id="A0A0N4V8Y9"/>
<organism evidence="3">
    <name type="scientific">Enterobius vermicularis</name>
    <name type="common">Human pinworm</name>
    <dbReference type="NCBI Taxonomy" id="51028"/>
    <lineage>
        <taxon>Eukaryota</taxon>
        <taxon>Metazoa</taxon>
        <taxon>Ecdysozoa</taxon>
        <taxon>Nematoda</taxon>
        <taxon>Chromadorea</taxon>
        <taxon>Rhabditida</taxon>
        <taxon>Spirurina</taxon>
        <taxon>Oxyuridomorpha</taxon>
        <taxon>Oxyuroidea</taxon>
        <taxon>Oxyuridae</taxon>
        <taxon>Enterobius</taxon>
    </lineage>
</organism>
<protein>
    <submittedName>
        <fullName evidence="3">Transposase</fullName>
    </submittedName>
</protein>
<reference evidence="3" key="1">
    <citation type="submission" date="2017-02" db="UniProtKB">
        <authorList>
            <consortium name="WormBaseParasite"/>
        </authorList>
    </citation>
    <scope>IDENTIFICATION</scope>
</reference>